<sequence length="50" mass="5535">MTSIASFALLKKKVDGHNGYPPLVVRVVVSCFRAGPYASEIRKQTRVFPV</sequence>
<evidence type="ECO:0000313" key="1">
    <source>
        <dbReference type="EMBL" id="EEG71280.1"/>
    </source>
</evidence>
<proteinExistence type="predicted"/>
<accession>C0BRI6</accession>
<name>C0BRI6_BIFPS</name>
<dbReference type="AlphaFoldDB" id="C0BRI6"/>
<protein>
    <submittedName>
        <fullName evidence="1">Uncharacterized protein</fullName>
    </submittedName>
</protein>
<comment type="caution">
    <text evidence="1">The sequence shown here is derived from an EMBL/GenBank/DDBJ whole genome shotgun (WGS) entry which is preliminary data.</text>
</comment>
<evidence type="ECO:0000313" key="2">
    <source>
        <dbReference type="Proteomes" id="UP000003875"/>
    </source>
</evidence>
<gene>
    <name evidence="1" type="ORF">BIFPSEUDO_03250</name>
</gene>
<organism evidence="1 2">
    <name type="scientific">Bifidobacterium pseudocatenulatum DSM 20438 = JCM 1200 = LMG 10505</name>
    <dbReference type="NCBI Taxonomy" id="547043"/>
    <lineage>
        <taxon>Bacteria</taxon>
        <taxon>Bacillati</taxon>
        <taxon>Actinomycetota</taxon>
        <taxon>Actinomycetes</taxon>
        <taxon>Bifidobacteriales</taxon>
        <taxon>Bifidobacteriaceae</taxon>
        <taxon>Bifidobacterium</taxon>
    </lineage>
</organism>
<dbReference type="EMBL" id="ABXX02000002">
    <property type="protein sequence ID" value="EEG71280.1"/>
    <property type="molecule type" value="Genomic_DNA"/>
</dbReference>
<reference evidence="1 2" key="1">
    <citation type="submission" date="2009-02" db="EMBL/GenBank/DDBJ databases">
        <title>Draft genome sequence of Bifidobacterium pseudocatenulatum (DSM 20438).</title>
        <authorList>
            <person name="Sudarsanam P."/>
            <person name="Ley R."/>
            <person name="Guruge J."/>
            <person name="Turnbaugh P.J."/>
            <person name="Mahowald M."/>
            <person name="Liep D."/>
            <person name="Gordon J."/>
        </authorList>
    </citation>
    <scope>NUCLEOTIDE SEQUENCE [LARGE SCALE GENOMIC DNA]</scope>
    <source>
        <strain evidence="1 2">DSM 20438</strain>
    </source>
</reference>
<dbReference type="Proteomes" id="UP000003875">
    <property type="component" value="Unassembled WGS sequence"/>
</dbReference>
<reference evidence="1 2" key="2">
    <citation type="submission" date="2009-02" db="EMBL/GenBank/DDBJ databases">
        <authorList>
            <person name="Fulton L."/>
            <person name="Clifton S."/>
            <person name="Fulton B."/>
            <person name="Xu J."/>
            <person name="Minx P."/>
            <person name="Pepin K.H."/>
            <person name="Johnson M."/>
            <person name="Bhonagiri V."/>
            <person name="Nash W.E."/>
            <person name="Mardis E.R."/>
            <person name="Wilson R.K."/>
        </authorList>
    </citation>
    <scope>NUCLEOTIDE SEQUENCE [LARGE SCALE GENOMIC DNA]</scope>
    <source>
        <strain evidence="1 2">DSM 20438</strain>
    </source>
</reference>